<dbReference type="EMBL" id="KE560683">
    <property type="protein sequence ID" value="EPZ36014.1"/>
    <property type="molecule type" value="Genomic_DNA"/>
</dbReference>
<dbReference type="STRING" id="988480.A0A075B0A9"/>
<name>A0A075B0A9_ROZAC</name>
<feature type="region of interest" description="Disordered" evidence="1">
    <location>
        <begin position="248"/>
        <end position="271"/>
    </location>
</feature>
<protein>
    <submittedName>
        <fullName evidence="2">Uncharacterized protein</fullName>
    </submittedName>
</protein>
<dbReference type="HOGENOM" id="CLU_859318_0_0_1"/>
<dbReference type="Proteomes" id="UP000030755">
    <property type="component" value="Unassembled WGS sequence"/>
</dbReference>
<organism evidence="2 3">
    <name type="scientific">Rozella allomycis (strain CSF55)</name>
    <dbReference type="NCBI Taxonomy" id="988480"/>
    <lineage>
        <taxon>Eukaryota</taxon>
        <taxon>Fungi</taxon>
        <taxon>Fungi incertae sedis</taxon>
        <taxon>Cryptomycota</taxon>
        <taxon>Cryptomycota incertae sedis</taxon>
        <taxon>Rozella</taxon>
    </lineage>
</organism>
<sequence>MSNLLIPGTIKALFEKDVAHPGYKEPWLQVTTIKRLPKTPQGLDRASDGVNTGSLLFNHSFVQYVEAGIMIFFDIISDGKLQKPVIVPKSIDLNNIIYGDEIIGKPTMYAVVVNENGEGNEMNERAEIGNPYAEANNQIKTNPYASGGINNMKNDNVGNPYATNENNPYATSNTNPYATSIASSNPYANANPYAANNSTNVNSNPYASTGNPYASAATENPYASAGNPYAPTENPYASNPYAATGASNPYVTTNTSNTSNPYAPTNTYGESVQSTTANQYSNNRKYSKVEELNPYNKKYTIKVRLTNLAPIKTYHNAKGAGKLF</sequence>
<evidence type="ECO:0000313" key="2">
    <source>
        <dbReference type="EMBL" id="EPZ36014.1"/>
    </source>
</evidence>
<dbReference type="AlphaFoldDB" id="A0A075B0A9"/>
<dbReference type="OrthoDB" id="18679at2759"/>
<evidence type="ECO:0000256" key="1">
    <source>
        <dbReference type="SAM" id="MobiDB-lite"/>
    </source>
</evidence>
<reference evidence="2 3" key="1">
    <citation type="journal article" date="2013" name="Curr. Biol.">
        <title>Shared signatures of parasitism and phylogenomics unite Cryptomycota and microsporidia.</title>
        <authorList>
            <person name="James T.Y."/>
            <person name="Pelin A."/>
            <person name="Bonen L."/>
            <person name="Ahrendt S."/>
            <person name="Sain D."/>
            <person name="Corradi N."/>
            <person name="Stajich J.E."/>
        </authorList>
    </citation>
    <scope>NUCLEOTIDE SEQUENCE [LARGE SCALE GENOMIC DNA]</scope>
    <source>
        <strain evidence="2 3">CSF55</strain>
    </source>
</reference>
<accession>A0A075B0A9</accession>
<feature type="region of interest" description="Disordered" evidence="1">
    <location>
        <begin position="144"/>
        <end position="174"/>
    </location>
</feature>
<proteinExistence type="predicted"/>
<keyword evidence="3" id="KW-1185">Reference proteome</keyword>
<evidence type="ECO:0000313" key="3">
    <source>
        <dbReference type="Proteomes" id="UP000030755"/>
    </source>
</evidence>
<gene>
    <name evidence="2" type="ORF">O9G_006147</name>
</gene>
<dbReference type="Gene3D" id="2.40.50.140">
    <property type="entry name" value="Nucleic acid-binding proteins"/>
    <property type="match status" value="1"/>
</dbReference>
<dbReference type="InterPro" id="IPR012340">
    <property type="entry name" value="NA-bd_OB-fold"/>
</dbReference>
<feature type="non-terminal residue" evidence="2">
    <location>
        <position position="324"/>
    </location>
</feature>